<organism evidence="2 3">
    <name type="scientific">Lactuca sativa</name>
    <name type="common">Garden lettuce</name>
    <dbReference type="NCBI Taxonomy" id="4236"/>
    <lineage>
        <taxon>Eukaryota</taxon>
        <taxon>Viridiplantae</taxon>
        <taxon>Streptophyta</taxon>
        <taxon>Embryophyta</taxon>
        <taxon>Tracheophyta</taxon>
        <taxon>Spermatophyta</taxon>
        <taxon>Magnoliopsida</taxon>
        <taxon>eudicotyledons</taxon>
        <taxon>Gunneridae</taxon>
        <taxon>Pentapetalae</taxon>
        <taxon>asterids</taxon>
        <taxon>campanulids</taxon>
        <taxon>Asterales</taxon>
        <taxon>Asteraceae</taxon>
        <taxon>Cichorioideae</taxon>
        <taxon>Cichorieae</taxon>
        <taxon>Lactucinae</taxon>
        <taxon>Lactuca</taxon>
    </lineage>
</organism>
<evidence type="ECO:0000256" key="1">
    <source>
        <dbReference type="SAM" id="Phobius"/>
    </source>
</evidence>
<dbReference type="InterPro" id="IPR011989">
    <property type="entry name" value="ARM-like"/>
</dbReference>
<protein>
    <submittedName>
        <fullName evidence="2">Uncharacterized protein</fullName>
    </submittedName>
</protein>
<evidence type="ECO:0000313" key="2">
    <source>
        <dbReference type="EMBL" id="KAJ0203063.1"/>
    </source>
</evidence>
<dbReference type="EMBL" id="NBSK02000005">
    <property type="protein sequence ID" value="KAJ0203063.1"/>
    <property type="molecule type" value="Genomic_DNA"/>
</dbReference>
<comment type="caution">
    <text evidence="2">The sequence shown here is derived from an EMBL/GenBank/DDBJ whole genome shotgun (WGS) entry which is preliminary data.</text>
</comment>
<keyword evidence="1" id="KW-1133">Transmembrane helix</keyword>
<keyword evidence="1" id="KW-0472">Membrane</keyword>
<evidence type="ECO:0000313" key="3">
    <source>
        <dbReference type="Proteomes" id="UP000235145"/>
    </source>
</evidence>
<accession>A0A9R1VE54</accession>
<dbReference type="Gene3D" id="1.25.10.10">
    <property type="entry name" value="Leucine-rich Repeat Variant"/>
    <property type="match status" value="1"/>
</dbReference>
<dbReference type="InterPro" id="IPR016024">
    <property type="entry name" value="ARM-type_fold"/>
</dbReference>
<gene>
    <name evidence="2" type="ORF">LSAT_V11C500237060</name>
</gene>
<name>A0A9R1VE54_LACSA</name>
<keyword evidence="1" id="KW-0812">Transmembrane</keyword>
<feature type="transmembrane region" description="Helical" evidence="1">
    <location>
        <begin position="126"/>
        <end position="148"/>
    </location>
</feature>
<proteinExistence type="predicted"/>
<keyword evidence="3" id="KW-1185">Reference proteome</keyword>
<dbReference type="Proteomes" id="UP000235145">
    <property type="component" value="Unassembled WGS sequence"/>
</dbReference>
<dbReference type="AlphaFoldDB" id="A0A9R1VE54"/>
<dbReference type="SUPFAM" id="SSF48371">
    <property type="entry name" value="ARM repeat"/>
    <property type="match status" value="1"/>
</dbReference>
<reference evidence="2 3" key="1">
    <citation type="journal article" date="2017" name="Nat. Commun.">
        <title>Genome assembly with in vitro proximity ligation data and whole-genome triplication in lettuce.</title>
        <authorList>
            <person name="Reyes-Chin-Wo S."/>
            <person name="Wang Z."/>
            <person name="Yang X."/>
            <person name="Kozik A."/>
            <person name="Arikit S."/>
            <person name="Song C."/>
            <person name="Xia L."/>
            <person name="Froenicke L."/>
            <person name="Lavelle D.O."/>
            <person name="Truco M.J."/>
            <person name="Xia R."/>
            <person name="Zhu S."/>
            <person name="Xu C."/>
            <person name="Xu H."/>
            <person name="Xu X."/>
            <person name="Cox K."/>
            <person name="Korf I."/>
            <person name="Meyers B.C."/>
            <person name="Michelmore R.W."/>
        </authorList>
    </citation>
    <scope>NUCLEOTIDE SEQUENCE [LARGE SCALE GENOMIC DNA]</scope>
    <source>
        <strain evidence="3">cv. Salinas</strain>
        <tissue evidence="2">Seedlings</tissue>
    </source>
</reference>
<sequence>MCFGGNTIVPIVFKIFSIYLAAPEFCFCLLIDIGDDKELRASCFNGNPFQDPHPRVSWATINAFGHLSTNLGPYLQNQYHHLVLPVLASVMDDFHNPQVDAHATSTVLKFSESWTSELLQPYLDGIVGKLLVLLSVCHCVYLMNLLYLKTCINNFP</sequence>